<evidence type="ECO:0000256" key="6">
    <source>
        <dbReference type="PROSITE-ProRule" id="PRU00236"/>
    </source>
</evidence>
<dbReference type="PANTHER" id="PTHR11085:SF10">
    <property type="entry name" value="NAD-DEPENDENT PROTEIN DEACYLASE SIRTUIN-5, MITOCHONDRIAL-RELATED"/>
    <property type="match status" value="1"/>
</dbReference>
<dbReference type="SUPFAM" id="SSF52467">
    <property type="entry name" value="DHS-like NAD/FAD-binding domain"/>
    <property type="match status" value="1"/>
</dbReference>
<name>A0A291PC44_9GAMM</name>
<keyword evidence="4 5" id="KW-0520">NAD</keyword>
<feature type="binding site" evidence="5">
    <location>
        <position position="272"/>
    </location>
    <ligand>
        <name>NAD(+)</name>
        <dbReference type="ChEBI" id="CHEBI:57540"/>
    </ligand>
</feature>
<dbReference type="EMBL" id="CP021435">
    <property type="protein sequence ID" value="ATJ84483.1"/>
    <property type="molecule type" value="Genomic_DNA"/>
</dbReference>
<keyword evidence="9" id="KW-1185">Reference proteome</keyword>
<proteinExistence type="inferred from homology"/>
<keyword evidence="1 5" id="KW-0808">Transferase</keyword>
<dbReference type="InterPro" id="IPR029035">
    <property type="entry name" value="DHS-like_NAD/FAD-binding_dom"/>
</dbReference>
<dbReference type="PANTHER" id="PTHR11085">
    <property type="entry name" value="NAD-DEPENDENT PROTEIN DEACYLASE SIRTUIN-5, MITOCHONDRIAL-RELATED"/>
    <property type="match status" value="1"/>
</dbReference>
<evidence type="ECO:0000313" key="8">
    <source>
        <dbReference type="EMBL" id="ATJ84483.1"/>
    </source>
</evidence>
<dbReference type="HAMAP" id="MF_01967">
    <property type="entry name" value="Sirtuin_ClassII"/>
    <property type="match status" value="1"/>
</dbReference>
<dbReference type="RefSeq" id="WP_097790672.1">
    <property type="nucleotide sequence ID" value="NZ_BAAADT010000017.1"/>
</dbReference>
<evidence type="ECO:0000256" key="3">
    <source>
        <dbReference type="ARBA" id="ARBA00022833"/>
    </source>
</evidence>
<dbReference type="EC" id="2.3.1.286" evidence="5"/>
<keyword evidence="2 5" id="KW-0479">Metal-binding</keyword>
<feature type="binding site" evidence="5">
    <location>
        <begin position="254"/>
        <end position="256"/>
    </location>
    <ligand>
        <name>NAD(+)</name>
        <dbReference type="ChEBI" id="CHEBI:57540"/>
    </ligand>
</feature>
<evidence type="ECO:0000256" key="2">
    <source>
        <dbReference type="ARBA" id="ARBA00022723"/>
    </source>
</evidence>
<dbReference type="InterPro" id="IPR050134">
    <property type="entry name" value="NAD-dep_sirtuin_deacylases"/>
</dbReference>
<feature type="binding site" evidence="5">
    <location>
        <begin position="228"/>
        <end position="230"/>
    </location>
    <ligand>
        <name>NAD(+)</name>
        <dbReference type="ChEBI" id="CHEBI:57540"/>
    </ligand>
</feature>
<protein>
    <recommendedName>
        <fullName evidence="5">NAD-dependent protein deacetylase</fullName>
        <ecNumber evidence="5">2.3.1.286</ecNumber>
    </recommendedName>
    <alternativeName>
        <fullName evidence="5">Regulatory protein SIR2 homolog</fullName>
    </alternativeName>
</protein>
<dbReference type="NCBIfam" id="NF003738">
    <property type="entry name" value="PRK05333.1"/>
    <property type="match status" value="1"/>
</dbReference>
<dbReference type="GO" id="GO:0005737">
    <property type="term" value="C:cytoplasm"/>
    <property type="evidence" value="ECO:0007669"/>
    <property type="project" value="UniProtKB-SubCell"/>
</dbReference>
<organism evidence="8 9">
    <name type="scientific">Halomonas beimenensis</name>
    <dbReference type="NCBI Taxonomy" id="475662"/>
    <lineage>
        <taxon>Bacteria</taxon>
        <taxon>Pseudomonadati</taxon>
        <taxon>Pseudomonadota</taxon>
        <taxon>Gammaproteobacteria</taxon>
        <taxon>Oceanospirillales</taxon>
        <taxon>Halomonadaceae</taxon>
        <taxon>Halomonas</taxon>
    </lineage>
</organism>
<dbReference type="GO" id="GO:0070403">
    <property type="term" value="F:NAD+ binding"/>
    <property type="evidence" value="ECO:0007669"/>
    <property type="project" value="UniProtKB-UniRule"/>
</dbReference>
<dbReference type="Gene3D" id="3.40.50.1220">
    <property type="entry name" value="TPP-binding domain"/>
    <property type="match status" value="1"/>
</dbReference>
<dbReference type="PROSITE" id="PS50305">
    <property type="entry name" value="SIRTUIN"/>
    <property type="match status" value="1"/>
</dbReference>
<evidence type="ECO:0000259" key="7">
    <source>
        <dbReference type="PROSITE" id="PS50305"/>
    </source>
</evidence>
<dbReference type="InterPro" id="IPR026590">
    <property type="entry name" value="Ssirtuin_cat_dom"/>
</dbReference>
<dbReference type="InterPro" id="IPR026591">
    <property type="entry name" value="Sirtuin_cat_small_dom_sf"/>
</dbReference>
<evidence type="ECO:0000313" key="9">
    <source>
        <dbReference type="Proteomes" id="UP000219993"/>
    </source>
</evidence>
<gene>
    <name evidence="5" type="primary">cobB</name>
    <name evidence="8" type="ORF">BEI_3496</name>
</gene>
<feature type="binding site" evidence="5 6">
    <location>
        <position position="140"/>
    </location>
    <ligand>
        <name>Zn(2+)</name>
        <dbReference type="ChEBI" id="CHEBI:29105"/>
    </ligand>
</feature>
<dbReference type="OrthoDB" id="9800582at2"/>
<keyword evidence="5" id="KW-0963">Cytoplasm</keyword>
<dbReference type="Pfam" id="PF02146">
    <property type="entry name" value="SIR2"/>
    <property type="match status" value="1"/>
</dbReference>
<feature type="binding site" evidence="5 6">
    <location>
        <position position="187"/>
    </location>
    <ligand>
        <name>Zn(2+)</name>
        <dbReference type="ChEBI" id="CHEBI:29105"/>
    </ligand>
</feature>
<accession>A0A291PC44</accession>
<dbReference type="InterPro" id="IPR026587">
    <property type="entry name" value="Sirtuin_class_II"/>
</dbReference>
<dbReference type="Gene3D" id="3.30.1600.10">
    <property type="entry name" value="SIR2/SIRT2 'Small Domain"/>
    <property type="match status" value="1"/>
</dbReference>
<evidence type="ECO:0000256" key="5">
    <source>
        <dbReference type="HAMAP-Rule" id="MF_01967"/>
    </source>
</evidence>
<dbReference type="GO" id="GO:0017136">
    <property type="term" value="F:histone deacetylase activity, NAD-dependent"/>
    <property type="evidence" value="ECO:0007669"/>
    <property type="project" value="TreeGrafter"/>
</dbReference>
<dbReference type="GO" id="GO:0008270">
    <property type="term" value="F:zinc ion binding"/>
    <property type="evidence" value="ECO:0007669"/>
    <property type="project" value="UniProtKB-UniRule"/>
</dbReference>
<comment type="function">
    <text evidence="5">NAD-dependent protein deacetylase which modulates the activities of several enzymes which are inactive in their acetylated form.</text>
</comment>
<feature type="active site" description="Proton acceptor" evidence="5 6">
    <location>
        <position position="129"/>
    </location>
</feature>
<evidence type="ECO:0000256" key="4">
    <source>
        <dbReference type="ARBA" id="ARBA00023027"/>
    </source>
</evidence>
<feature type="binding site" evidence="5 6">
    <location>
        <position position="137"/>
    </location>
    <ligand>
        <name>Zn(2+)</name>
        <dbReference type="ChEBI" id="CHEBI:29105"/>
    </ligand>
</feature>
<reference evidence="8 9" key="1">
    <citation type="journal article" date="2017" name="Sci. Rep.">
        <title>Revealing the Saline Adaptation Strategies of the Halophilic Bacterium Halomonas beimenensis through High-throughput Omics and Transposon Mutagenesis Approaches.</title>
        <authorList>
            <person name="Chen Y.H."/>
            <person name="Lin S.S."/>
            <person name="Shyu Y.T."/>
        </authorList>
    </citation>
    <scope>NUCLEOTIDE SEQUENCE [LARGE SCALE GENOMIC DNA]</scope>
    <source>
        <strain evidence="8 9">NTU-111</strain>
    </source>
</reference>
<comment type="catalytic activity">
    <reaction evidence="5">
        <text>N(6)-acetyl-L-lysyl-[protein] + NAD(+) + H2O = 2''-O-acetyl-ADP-D-ribose + nicotinamide + L-lysyl-[protein]</text>
        <dbReference type="Rhea" id="RHEA:43636"/>
        <dbReference type="Rhea" id="RHEA-COMP:9752"/>
        <dbReference type="Rhea" id="RHEA-COMP:10731"/>
        <dbReference type="ChEBI" id="CHEBI:15377"/>
        <dbReference type="ChEBI" id="CHEBI:17154"/>
        <dbReference type="ChEBI" id="CHEBI:29969"/>
        <dbReference type="ChEBI" id="CHEBI:57540"/>
        <dbReference type="ChEBI" id="CHEBI:61930"/>
        <dbReference type="ChEBI" id="CHEBI:83767"/>
        <dbReference type="EC" id="2.3.1.286"/>
    </reaction>
</comment>
<sequence length="297" mass="31963">MSDIEGNPSPSGPGLEALVDFVARTPRLAVLTGAGISTASGIPDYRDDQGDWKRSPPMRHQVFMASHAARQRYWARALIGFRALQEARPNAAHRALARLEASGRVAGVITQNVDGLHRRAGSRRVIDLHGRADLVRCMGCGATRMRHDLHAELARRNPDWLEAGARAGPDGDADLEADFTRFRVPACTRCGDGIWKPDVVFFGDSVPKARVADAFALLEEADGLLVVGSSLMVYSGFRFAREAALAGRPVACLNLGRTRADDLYSLKVSASAETGLTALLEGLEKVVPGPADRSRSV</sequence>
<dbReference type="AlphaFoldDB" id="A0A291PC44"/>
<dbReference type="Proteomes" id="UP000219993">
    <property type="component" value="Chromosome"/>
</dbReference>
<feature type="binding site" evidence="5">
    <location>
        <begin position="111"/>
        <end position="114"/>
    </location>
    <ligand>
        <name>NAD(+)</name>
        <dbReference type="ChEBI" id="CHEBI:57540"/>
    </ligand>
</feature>
<dbReference type="InterPro" id="IPR003000">
    <property type="entry name" value="Sirtuin"/>
</dbReference>
<keyword evidence="3 5" id="KW-0862">Zinc</keyword>
<comment type="similarity">
    <text evidence="5">Belongs to the sirtuin family. Class II subfamily.</text>
</comment>
<dbReference type="KEGG" id="hbe:BEI_3496"/>
<feature type="domain" description="Deacetylase sirtuin-type" evidence="7">
    <location>
        <begin position="8"/>
        <end position="286"/>
    </location>
</feature>
<feature type="binding site" evidence="5 6">
    <location>
        <position position="190"/>
    </location>
    <ligand>
        <name>Zn(2+)</name>
        <dbReference type="ChEBI" id="CHEBI:29105"/>
    </ligand>
</feature>
<comment type="caution">
    <text evidence="5">Lacks conserved residue(s) required for the propagation of feature annotation.</text>
</comment>
<comment type="cofactor">
    <cofactor evidence="5">
        <name>Zn(2+)</name>
        <dbReference type="ChEBI" id="CHEBI:29105"/>
    </cofactor>
    <text evidence="5">Binds 1 zinc ion per subunit.</text>
</comment>
<comment type="subcellular location">
    <subcellularLocation>
        <location evidence="5">Cytoplasm</location>
    </subcellularLocation>
</comment>
<evidence type="ECO:0000256" key="1">
    <source>
        <dbReference type="ARBA" id="ARBA00022679"/>
    </source>
</evidence>